<organism evidence="8 9">
    <name type="scientific">Ramazzottius varieornatus</name>
    <name type="common">Water bear</name>
    <name type="synonym">Tardigrade</name>
    <dbReference type="NCBI Taxonomy" id="947166"/>
    <lineage>
        <taxon>Eukaryota</taxon>
        <taxon>Metazoa</taxon>
        <taxon>Ecdysozoa</taxon>
        <taxon>Tardigrada</taxon>
        <taxon>Eutardigrada</taxon>
        <taxon>Parachela</taxon>
        <taxon>Hypsibioidea</taxon>
        <taxon>Ramazzottiidae</taxon>
        <taxon>Ramazzottius</taxon>
    </lineage>
</organism>
<evidence type="ECO:0000313" key="8">
    <source>
        <dbReference type="EMBL" id="GAU97963.1"/>
    </source>
</evidence>
<feature type="compositionally biased region" description="Low complexity" evidence="6">
    <location>
        <begin position="162"/>
        <end position="176"/>
    </location>
</feature>
<keyword evidence="3" id="KW-0524">Neurogenesis</keyword>
<dbReference type="GO" id="GO:0030182">
    <property type="term" value="P:neuron differentiation"/>
    <property type="evidence" value="ECO:0007669"/>
    <property type="project" value="TreeGrafter"/>
</dbReference>
<keyword evidence="9" id="KW-1185">Reference proteome</keyword>
<dbReference type="InterPro" id="IPR036638">
    <property type="entry name" value="HLH_DNA-bd_sf"/>
</dbReference>
<feature type="region of interest" description="Disordered" evidence="6">
    <location>
        <begin position="153"/>
        <end position="230"/>
    </location>
</feature>
<reference evidence="8 9" key="1">
    <citation type="journal article" date="2016" name="Nat. Commun.">
        <title>Extremotolerant tardigrade genome and improved radiotolerance of human cultured cells by tardigrade-unique protein.</title>
        <authorList>
            <person name="Hashimoto T."/>
            <person name="Horikawa D.D."/>
            <person name="Saito Y."/>
            <person name="Kuwahara H."/>
            <person name="Kozuka-Hata H."/>
            <person name="Shin-I T."/>
            <person name="Minakuchi Y."/>
            <person name="Ohishi K."/>
            <person name="Motoyama A."/>
            <person name="Aizu T."/>
            <person name="Enomoto A."/>
            <person name="Kondo K."/>
            <person name="Tanaka S."/>
            <person name="Hara Y."/>
            <person name="Koshikawa S."/>
            <person name="Sagara H."/>
            <person name="Miura T."/>
            <person name="Yokobori S."/>
            <person name="Miyagawa K."/>
            <person name="Suzuki Y."/>
            <person name="Kubo T."/>
            <person name="Oyama M."/>
            <person name="Kohara Y."/>
            <person name="Fujiyama A."/>
            <person name="Arakawa K."/>
            <person name="Katayama T."/>
            <person name="Toyoda A."/>
            <person name="Kunieda T."/>
        </authorList>
    </citation>
    <scope>NUCLEOTIDE SEQUENCE [LARGE SCALE GENOMIC DNA]</scope>
    <source>
        <strain evidence="8 9">YOKOZUNA-1</strain>
    </source>
</reference>
<feature type="compositionally biased region" description="Basic and acidic residues" evidence="6">
    <location>
        <begin position="221"/>
        <end position="230"/>
    </location>
</feature>
<dbReference type="GO" id="GO:0046983">
    <property type="term" value="F:protein dimerization activity"/>
    <property type="evidence" value="ECO:0007669"/>
    <property type="project" value="InterPro"/>
</dbReference>
<evidence type="ECO:0000256" key="1">
    <source>
        <dbReference type="ARBA" id="ARBA00004123"/>
    </source>
</evidence>
<dbReference type="GO" id="GO:0000981">
    <property type="term" value="F:DNA-binding transcription factor activity, RNA polymerase II-specific"/>
    <property type="evidence" value="ECO:0007669"/>
    <property type="project" value="TreeGrafter"/>
</dbReference>
<dbReference type="PROSITE" id="PS50888">
    <property type="entry name" value="BHLH"/>
    <property type="match status" value="1"/>
</dbReference>
<dbReference type="GO" id="GO:0050767">
    <property type="term" value="P:regulation of neurogenesis"/>
    <property type="evidence" value="ECO:0007669"/>
    <property type="project" value="TreeGrafter"/>
</dbReference>
<gene>
    <name evidence="8" type="primary">RvY_09177-1</name>
    <name evidence="8" type="synonym">RvY_09177.1</name>
    <name evidence="8" type="ORF">RvY_09177</name>
</gene>
<dbReference type="AlphaFoldDB" id="A0A1D1VGD4"/>
<evidence type="ECO:0000256" key="5">
    <source>
        <dbReference type="ARBA" id="ARBA00023242"/>
    </source>
</evidence>
<dbReference type="FunFam" id="4.10.280.10:FF:000029">
    <property type="entry name" value="Achaete-scute family bHLH transcription factor 1"/>
    <property type="match status" value="1"/>
</dbReference>
<dbReference type="EMBL" id="BDGG01000004">
    <property type="protein sequence ID" value="GAU97963.1"/>
    <property type="molecule type" value="Genomic_DNA"/>
</dbReference>
<evidence type="ECO:0000256" key="2">
    <source>
        <dbReference type="ARBA" id="ARBA00022473"/>
    </source>
</evidence>
<comment type="subcellular location">
    <subcellularLocation>
        <location evidence="1">Nucleus</location>
    </subcellularLocation>
</comment>
<dbReference type="OrthoDB" id="5976910at2759"/>
<keyword evidence="5" id="KW-0539">Nucleus</keyword>
<dbReference type="GO" id="GO:0007423">
    <property type="term" value="P:sensory organ development"/>
    <property type="evidence" value="ECO:0007669"/>
    <property type="project" value="TreeGrafter"/>
</dbReference>
<evidence type="ECO:0000256" key="6">
    <source>
        <dbReference type="SAM" id="MobiDB-lite"/>
    </source>
</evidence>
<accession>A0A1D1VGD4</accession>
<sequence>MVIFTSFPPCVLNMDSSMQRFGALPSINGSYFMPSDAFLPNLPMLGNTNNNTAPSKLVSTKVSRGKKRVDARRHSYGYGPVSARETNQLPAQVARRNERERNRVKQVNLGFATLREHVRLPNGSKNKKMSKVETLKGALDYIRRLQNMLREMDPQSQTADHAQAQEPAPSSASTSERSPDDAAFSSQLTSHQHPFVSMDMLDSLFDSDSDSPDSSMNCDFLKTEDDYPWI</sequence>
<proteinExistence type="predicted"/>
<evidence type="ECO:0000256" key="4">
    <source>
        <dbReference type="ARBA" id="ARBA00023125"/>
    </source>
</evidence>
<dbReference type="Gene3D" id="4.10.280.10">
    <property type="entry name" value="Helix-loop-helix DNA-binding domain"/>
    <property type="match status" value="1"/>
</dbReference>
<dbReference type="InterPro" id="IPR011598">
    <property type="entry name" value="bHLH_dom"/>
</dbReference>
<evidence type="ECO:0000256" key="3">
    <source>
        <dbReference type="ARBA" id="ARBA00022902"/>
    </source>
</evidence>
<protein>
    <recommendedName>
        <fullName evidence="7">BHLH domain-containing protein</fullName>
    </recommendedName>
</protein>
<dbReference type="GO" id="GO:0090575">
    <property type="term" value="C:RNA polymerase II transcription regulator complex"/>
    <property type="evidence" value="ECO:0007669"/>
    <property type="project" value="TreeGrafter"/>
</dbReference>
<dbReference type="PANTHER" id="PTHR13935:SF153">
    <property type="entry name" value="ACHAETE-SCUTE FAMILY BHLH TRANSCRIPTION FACTOR 1"/>
    <property type="match status" value="1"/>
</dbReference>
<feature type="domain" description="BHLH" evidence="7">
    <location>
        <begin position="91"/>
        <end position="145"/>
    </location>
</feature>
<dbReference type="InterPro" id="IPR015660">
    <property type="entry name" value="MASH1/Ascl1a-like"/>
</dbReference>
<dbReference type="GO" id="GO:0000977">
    <property type="term" value="F:RNA polymerase II transcription regulatory region sequence-specific DNA binding"/>
    <property type="evidence" value="ECO:0007669"/>
    <property type="project" value="TreeGrafter"/>
</dbReference>
<dbReference type="PANTHER" id="PTHR13935">
    <property type="entry name" value="ACHAETE-SCUTE TRANSCRIPTION FACTOR-RELATED"/>
    <property type="match status" value="1"/>
</dbReference>
<keyword evidence="4" id="KW-0238">DNA-binding</keyword>
<dbReference type="SUPFAM" id="SSF47459">
    <property type="entry name" value="HLH, helix-loop-helix DNA-binding domain"/>
    <property type="match status" value="1"/>
</dbReference>
<dbReference type="GO" id="GO:0045944">
    <property type="term" value="P:positive regulation of transcription by RNA polymerase II"/>
    <property type="evidence" value="ECO:0007669"/>
    <property type="project" value="TreeGrafter"/>
</dbReference>
<name>A0A1D1VGD4_RAMVA</name>
<keyword evidence="2" id="KW-0217">Developmental protein</keyword>
<evidence type="ECO:0000313" key="9">
    <source>
        <dbReference type="Proteomes" id="UP000186922"/>
    </source>
</evidence>
<dbReference type="Proteomes" id="UP000186922">
    <property type="component" value="Unassembled WGS sequence"/>
</dbReference>
<dbReference type="Pfam" id="PF00010">
    <property type="entry name" value="HLH"/>
    <property type="match status" value="1"/>
</dbReference>
<evidence type="ECO:0000259" key="7">
    <source>
        <dbReference type="PROSITE" id="PS50888"/>
    </source>
</evidence>
<dbReference type="STRING" id="947166.A0A1D1VGD4"/>
<comment type="caution">
    <text evidence="8">The sequence shown here is derived from an EMBL/GenBank/DDBJ whole genome shotgun (WGS) entry which is preliminary data.</text>
</comment>
<dbReference type="SMART" id="SM00353">
    <property type="entry name" value="HLH"/>
    <property type="match status" value="1"/>
</dbReference>